<dbReference type="RefSeq" id="WP_128963434.1">
    <property type="nucleotide sequence ID" value="NZ_BMHC01000024.1"/>
</dbReference>
<gene>
    <name evidence="1" type="ORF">GCM10010987_68650</name>
    <name evidence="2" type="ORF">XH86_02210</name>
</gene>
<evidence type="ECO:0000313" key="4">
    <source>
        <dbReference type="Proteomes" id="UP000625079"/>
    </source>
</evidence>
<protein>
    <submittedName>
        <fullName evidence="1">Uncharacterized protein</fullName>
    </submittedName>
</protein>
<dbReference type="AlphaFoldDB" id="A0A410UZ09"/>
<name>A0A410UZ09_9BRAD</name>
<reference evidence="2 3" key="2">
    <citation type="submission" date="2018-06" db="EMBL/GenBank/DDBJ databases">
        <title>Comparative genomics of rhizobia nodulating Arachis hypogaea in China.</title>
        <authorList>
            <person name="Li Y."/>
        </authorList>
    </citation>
    <scope>NUCLEOTIDE SEQUENCE [LARGE SCALE GENOMIC DNA]</scope>
    <source>
        <strain evidence="2 3">CCBAU 51658</strain>
    </source>
</reference>
<evidence type="ECO:0000313" key="3">
    <source>
        <dbReference type="Proteomes" id="UP000593880"/>
    </source>
</evidence>
<accession>A0A410UZ09</accession>
<keyword evidence="3" id="KW-1185">Reference proteome</keyword>
<sequence length="119" mass="13778">MVGRLKVDSDRYWVEYVDRNVQVVWAPGAPEPAAKARRWIEEAYPRLEQVPETMLRFLIGSDADFNPTSVRKEKSVERHGRLSDGGSIKLVYFKEEPLGDSEYHEGVEVLSTWISSYFR</sequence>
<reference evidence="1" key="3">
    <citation type="submission" date="2022-12" db="EMBL/GenBank/DDBJ databases">
        <authorList>
            <person name="Sun Q."/>
            <person name="Zhou Y."/>
        </authorList>
    </citation>
    <scope>NUCLEOTIDE SEQUENCE</scope>
    <source>
        <strain evidence="1">CGMCC 1.15034</strain>
    </source>
</reference>
<reference evidence="1" key="1">
    <citation type="journal article" date="2014" name="Int. J. Syst. Evol. Microbiol.">
        <title>Complete genome sequence of Corynebacterium casei LMG S-19264T (=DSM 44701T), isolated from a smear-ripened cheese.</title>
        <authorList>
            <consortium name="US DOE Joint Genome Institute (JGI-PGF)"/>
            <person name="Walter F."/>
            <person name="Albersmeier A."/>
            <person name="Kalinowski J."/>
            <person name="Ruckert C."/>
        </authorList>
    </citation>
    <scope>NUCLEOTIDE SEQUENCE</scope>
    <source>
        <strain evidence="1">CGMCC 1.15034</strain>
    </source>
</reference>
<organism evidence="1 4">
    <name type="scientific">Bradyrhizobium guangdongense</name>
    <dbReference type="NCBI Taxonomy" id="1325090"/>
    <lineage>
        <taxon>Bacteria</taxon>
        <taxon>Pseudomonadati</taxon>
        <taxon>Pseudomonadota</taxon>
        <taxon>Alphaproteobacteria</taxon>
        <taxon>Hyphomicrobiales</taxon>
        <taxon>Nitrobacteraceae</taxon>
        <taxon>Bradyrhizobium</taxon>
    </lineage>
</organism>
<dbReference type="Proteomes" id="UP000625079">
    <property type="component" value="Unassembled WGS sequence"/>
</dbReference>
<dbReference type="Proteomes" id="UP000593880">
    <property type="component" value="Chromosome"/>
</dbReference>
<evidence type="ECO:0000313" key="1">
    <source>
        <dbReference type="EMBL" id="GGI32281.1"/>
    </source>
</evidence>
<dbReference type="EMBL" id="CP030057">
    <property type="protein sequence ID" value="QOZ57686.1"/>
    <property type="molecule type" value="Genomic_DNA"/>
</dbReference>
<proteinExistence type="predicted"/>
<evidence type="ECO:0000313" key="2">
    <source>
        <dbReference type="EMBL" id="QOZ57686.1"/>
    </source>
</evidence>
<dbReference type="EMBL" id="BMHC01000024">
    <property type="protein sequence ID" value="GGI32281.1"/>
    <property type="molecule type" value="Genomic_DNA"/>
</dbReference>